<dbReference type="InterPro" id="IPR036928">
    <property type="entry name" value="AS_sf"/>
</dbReference>
<name>A0AAV9N4M3_9EURO</name>
<dbReference type="PANTHER" id="PTHR42678">
    <property type="entry name" value="AMIDASE"/>
    <property type="match status" value="1"/>
</dbReference>
<gene>
    <name evidence="2" type="ORF">LTR84_005303</name>
</gene>
<dbReference type="GeneID" id="89973481"/>
<dbReference type="EMBL" id="JAVRRD010000020">
    <property type="protein sequence ID" value="KAK5048883.1"/>
    <property type="molecule type" value="Genomic_DNA"/>
</dbReference>
<dbReference type="AlphaFoldDB" id="A0AAV9N4M3"/>
<reference evidence="2 3" key="1">
    <citation type="submission" date="2023-08" db="EMBL/GenBank/DDBJ databases">
        <title>Black Yeasts Isolated from many extreme environments.</title>
        <authorList>
            <person name="Coleine C."/>
            <person name="Stajich J.E."/>
            <person name="Selbmann L."/>
        </authorList>
    </citation>
    <scope>NUCLEOTIDE SEQUENCE [LARGE SCALE GENOMIC DNA]</scope>
    <source>
        <strain evidence="2 3">CCFEE 5792</strain>
    </source>
</reference>
<evidence type="ECO:0000259" key="1">
    <source>
        <dbReference type="Pfam" id="PF01425"/>
    </source>
</evidence>
<feature type="domain" description="Amidase" evidence="1">
    <location>
        <begin position="29"/>
        <end position="326"/>
    </location>
</feature>
<protein>
    <recommendedName>
        <fullName evidence="1">Amidase domain-containing protein</fullName>
    </recommendedName>
</protein>
<sequence length="704" mass="76746">MQNRSSIVDATISDLSIALSSGRLTSVDLVAKYFLRISAYDCRATALNSIPLINENVFEEAAATDDRRASGHVSGILDGIPFTVKDSYKVQGMTVASGSEAFENLIANEDAFTVSALREAGAVLIGRTNMCPMAYGGMLRGVYGRAESPYNKDYLAAAFGSGSSNGSGVSVASSFAAFGMGEETVSSGRSPASNNALVAYTPSRGLISIRGNWPLYPTCDVVVPHTRTTSDLFILLHVLFKQDSKTIGDFWRDQPFFQLPQPGWTTSENLSAAKGIGFLKGKRIAVPQIFLKQTSNGPYISEAIEPLWNQAKVDLEAAGAHVELVQDLPVFSIYEKLLRTSDAVLGSSIPENWNTTERSVLIAHAWEDFLENNHDASVKSLRQVDPTKIFPHFSSDNVQIKYTEPANAVPWAKLADYASNRPPSSTQHIPDKREKAIYSIPNLCEAIKALENIRIKFFEEWLATHNYDFAVFPAAGEVARADADVSDSSARHAWTDGIKYSHGNRALRHLGIPSVTVPMGVLDDSKMPMGLTFLSRAYDDFNLLQAGHAYELASQRRIPPPLTPPLASDEIPVDSQVSSESRPKLTVTKCIKTPAENGDILVSIEGTLDLVSTQPSHADFKPTLEVYIDGKSVPTSSIIIISDETPAQKTVYQKFKIEQLTTPPPAQDSRNQVVGKIARDSTMVMILGRDGERGRPSGYVKLLH</sequence>
<dbReference type="Gene3D" id="3.90.1300.10">
    <property type="entry name" value="Amidase signature (AS) domain"/>
    <property type="match status" value="1"/>
</dbReference>
<dbReference type="SUPFAM" id="SSF75304">
    <property type="entry name" value="Amidase signature (AS) enzymes"/>
    <property type="match status" value="1"/>
</dbReference>
<accession>A0AAV9N4M3</accession>
<organism evidence="2 3">
    <name type="scientific">Exophiala bonariae</name>
    <dbReference type="NCBI Taxonomy" id="1690606"/>
    <lineage>
        <taxon>Eukaryota</taxon>
        <taxon>Fungi</taxon>
        <taxon>Dikarya</taxon>
        <taxon>Ascomycota</taxon>
        <taxon>Pezizomycotina</taxon>
        <taxon>Eurotiomycetes</taxon>
        <taxon>Chaetothyriomycetidae</taxon>
        <taxon>Chaetothyriales</taxon>
        <taxon>Herpotrichiellaceae</taxon>
        <taxon>Exophiala</taxon>
    </lineage>
</organism>
<dbReference type="RefSeq" id="XP_064704088.1">
    <property type="nucleotide sequence ID" value="XM_064848874.1"/>
</dbReference>
<evidence type="ECO:0000313" key="3">
    <source>
        <dbReference type="Proteomes" id="UP001358417"/>
    </source>
</evidence>
<proteinExistence type="predicted"/>
<dbReference type="InterPro" id="IPR023631">
    <property type="entry name" value="Amidase_dom"/>
</dbReference>
<dbReference type="Pfam" id="PF01425">
    <property type="entry name" value="Amidase"/>
    <property type="match status" value="1"/>
</dbReference>
<dbReference type="PANTHER" id="PTHR42678:SF11">
    <property type="entry name" value="AMIDASE FAMILY PROTEIN"/>
    <property type="match status" value="1"/>
</dbReference>
<dbReference type="Proteomes" id="UP001358417">
    <property type="component" value="Unassembled WGS sequence"/>
</dbReference>
<keyword evidence="3" id="KW-1185">Reference proteome</keyword>
<evidence type="ECO:0000313" key="2">
    <source>
        <dbReference type="EMBL" id="KAK5048883.1"/>
    </source>
</evidence>
<dbReference type="NCBIfam" id="NF005127">
    <property type="entry name" value="PRK06565.1"/>
    <property type="match status" value="1"/>
</dbReference>
<comment type="caution">
    <text evidence="2">The sequence shown here is derived from an EMBL/GenBank/DDBJ whole genome shotgun (WGS) entry which is preliminary data.</text>
</comment>